<name>A0A0E9XLK4_ANGAN</name>
<feature type="compositionally biased region" description="Basic residues" evidence="1">
    <location>
        <begin position="1"/>
        <end position="13"/>
    </location>
</feature>
<dbReference type="AlphaFoldDB" id="A0A0E9XLK4"/>
<proteinExistence type="predicted"/>
<protein>
    <submittedName>
        <fullName evidence="2">Uncharacterized protein</fullName>
    </submittedName>
</protein>
<reference evidence="2" key="2">
    <citation type="journal article" date="2015" name="Fish Shellfish Immunol.">
        <title>Early steps in the European eel (Anguilla anguilla)-Vibrio vulnificus interaction in the gills: Role of the RtxA13 toxin.</title>
        <authorList>
            <person name="Callol A."/>
            <person name="Pajuelo D."/>
            <person name="Ebbesson L."/>
            <person name="Teles M."/>
            <person name="MacKenzie S."/>
            <person name="Amaro C."/>
        </authorList>
    </citation>
    <scope>NUCLEOTIDE SEQUENCE</scope>
</reference>
<feature type="region of interest" description="Disordered" evidence="1">
    <location>
        <begin position="1"/>
        <end position="21"/>
    </location>
</feature>
<accession>A0A0E9XLK4</accession>
<reference evidence="2" key="1">
    <citation type="submission" date="2014-11" db="EMBL/GenBank/DDBJ databases">
        <authorList>
            <person name="Amaro Gonzalez C."/>
        </authorList>
    </citation>
    <scope>NUCLEOTIDE SEQUENCE</scope>
</reference>
<sequence>MEYHFKNRKHGHKWPIAGGESNARQTHRRMCGLTPSGDRYFTWEFFYGTLKKRVGTPSVYQPIQRRRFGQVKKFKGN</sequence>
<evidence type="ECO:0000313" key="2">
    <source>
        <dbReference type="EMBL" id="JAI03623.1"/>
    </source>
</evidence>
<dbReference type="EMBL" id="GBXM01004955">
    <property type="protein sequence ID" value="JAI03623.1"/>
    <property type="molecule type" value="Transcribed_RNA"/>
</dbReference>
<evidence type="ECO:0000256" key="1">
    <source>
        <dbReference type="SAM" id="MobiDB-lite"/>
    </source>
</evidence>
<organism evidence="2">
    <name type="scientific">Anguilla anguilla</name>
    <name type="common">European freshwater eel</name>
    <name type="synonym">Muraena anguilla</name>
    <dbReference type="NCBI Taxonomy" id="7936"/>
    <lineage>
        <taxon>Eukaryota</taxon>
        <taxon>Metazoa</taxon>
        <taxon>Chordata</taxon>
        <taxon>Craniata</taxon>
        <taxon>Vertebrata</taxon>
        <taxon>Euteleostomi</taxon>
        <taxon>Actinopterygii</taxon>
        <taxon>Neopterygii</taxon>
        <taxon>Teleostei</taxon>
        <taxon>Anguilliformes</taxon>
        <taxon>Anguillidae</taxon>
        <taxon>Anguilla</taxon>
    </lineage>
</organism>